<evidence type="ECO:0000256" key="1">
    <source>
        <dbReference type="ARBA" id="ARBA00000971"/>
    </source>
</evidence>
<evidence type="ECO:0000313" key="9">
    <source>
        <dbReference type="Proteomes" id="UP000236291"/>
    </source>
</evidence>
<feature type="region of interest" description="Disordered" evidence="6">
    <location>
        <begin position="1"/>
        <end position="30"/>
    </location>
</feature>
<dbReference type="STRING" id="57577.A0A2K3NZH0"/>
<proteinExistence type="predicted"/>
<evidence type="ECO:0000313" key="8">
    <source>
        <dbReference type="EMBL" id="PNY08446.1"/>
    </source>
</evidence>
<feature type="domain" description="PPIase FKBP-type" evidence="7">
    <location>
        <begin position="52"/>
        <end position="85"/>
    </location>
</feature>
<evidence type="ECO:0000256" key="6">
    <source>
        <dbReference type="SAM" id="MobiDB-lite"/>
    </source>
</evidence>
<comment type="caution">
    <text evidence="8">The sequence shown here is derived from an EMBL/GenBank/DDBJ whole genome shotgun (WGS) entry which is preliminary data.</text>
</comment>
<dbReference type="PANTHER" id="PTHR10516:SF465">
    <property type="entry name" value="PEPTIDYLPROLYL ISOMERASE"/>
    <property type="match status" value="1"/>
</dbReference>
<sequence length="85" mass="9597">MNEDFDIPQAEEINEDFDLPEDKVGEERQVGDGGLKKKLLKEGEGWDTPEFGDEVQVHYTGTLLDGTKFDSSRDRDSPFSFTLGQ</sequence>
<gene>
    <name evidence="8" type="ORF">L195_g004968</name>
</gene>
<keyword evidence="3 5" id="KW-0697">Rotamase</keyword>
<evidence type="ECO:0000256" key="2">
    <source>
        <dbReference type="ARBA" id="ARBA00013194"/>
    </source>
</evidence>
<dbReference type="AlphaFoldDB" id="A0A2K3NZH0"/>
<dbReference type="EMBL" id="ASHM01002515">
    <property type="protein sequence ID" value="PNY08446.1"/>
    <property type="molecule type" value="Genomic_DNA"/>
</dbReference>
<protein>
    <recommendedName>
        <fullName evidence="2 5">peptidylprolyl isomerase</fullName>
        <ecNumber evidence="2 5">5.2.1.8</ecNumber>
    </recommendedName>
</protein>
<feature type="region of interest" description="Disordered" evidence="6">
    <location>
        <begin position="66"/>
        <end position="85"/>
    </location>
</feature>
<evidence type="ECO:0000256" key="3">
    <source>
        <dbReference type="ARBA" id="ARBA00023110"/>
    </source>
</evidence>
<organism evidence="8 9">
    <name type="scientific">Trifolium pratense</name>
    <name type="common">Red clover</name>
    <dbReference type="NCBI Taxonomy" id="57577"/>
    <lineage>
        <taxon>Eukaryota</taxon>
        <taxon>Viridiplantae</taxon>
        <taxon>Streptophyta</taxon>
        <taxon>Embryophyta</taxon>
        <taxon>Tracheophyta</taxon>
        <taxon>Spermatophyta</taxon>
        <taxon>Magnoliopsida</taxon>
        <taxon>eudicotyledons</taxon>
        <taxon>Gunneridae</taxon>
        <taxon>Pentapetalae</taxon>
        <taxon>rosids</taxon>
        <taxon>fabids</taxon>
        <taxon>Fabales</taxon>
        <taxon>Fabaceae</taxon>
        <taxon>Papilionoideae</taxon>
        <taxon>50 kb inversion clade</taxon>
        <taxon>NPAAA clade</taxon>
        <taxon>Hologalegina</taxon>
        <taxon>IRL clade</taxon>
        <taxon>Trifolieae</taxon>
        <taxon>Trifolium</taxon>
    </lineage>
</organism>
<evidence type="ECO:0000256" key="4">
    <source>
        <dbReference type="ARBA" id="ARBA00023235"/>
    </source>
</evidence>
<evidence type="ECO:0000256" key="5">
    <source>
        <dbReference type="PROSITE-ProRule" id="PRU00277"/>
    </source>
</evidence>
<dbReference type="SUPFAM" id="SSF54534">
    <property type="entry name" value="FKBP-like"/>
    <property type="match status" value="1"/>
</dbReference>
<evidence type="ECO:0000259" key="7">
    <source>
        <dbReference type="PROSITE" id="PS50059"/>
    </source>
</evidence>
<reference evidence="8 9" key="1">
    <citation type="journal article" date="2014" name="Am. J. Bot.">
        <title>Genome assembly and annotation for red clover (Trifolium pratense; Fabaceae).</title>
        <authorList>
            <person name="Istvanek J."/>
            <person name="Jaros M."/>
            <person name="Krenek A."/>
            <person name="Repkova J."/>
        </authorList>
    </citation>
    <scope>NUCLEOTIDE SEQUENCE [LARGE SCALE GENOMIC DNA]</scope>
    <source>
        <strain evidence="9">cv. Tatra</strain>
        <tissue evidence="8">Young leaves</tissue>
    </source>
</reference>
<dbReference type="InterPro" id="IPR001179">
    <property type="entry name" value="PPIase_FKBP_dom"/>
</dbReference>
<dbReference type="InterPro" id="IPR050689">
    <property type="entry name" value="FKBP-type_PPIase"/>
</dbReference>
<keyword evidence="4 5" id="KW-0413">Isomerase</keyword>
<dbReference type="GO" id="GO:0003755">
    <property type="term" value="F:peptidyl-prolyl cis-trans isomerase activity"/>
    <property type="evidence" value="ECO:0007669"/>
    <property type="project" value="UniProtKB-KW"/>
</dbReference>
<accession>A0A2K3NZH0</accession>
<reference evidence="8 9" key="2">
    <citation type="journal article" date="2017" name="Front. Plant Sci.">
        <title>Gene Classification and Mining of Molecular Markers Useful in Red Clover (Trifolium pratense) Breeding.</title>
        <authorList>
            <person name="Istvanek J."/>
            <person name="Dluhosova J."/>
            <person name="Dluhos P."/>
            <person name="Patkova L."/>
            <person name="Nedelnik J."/>
            <person name="Repkova J."/>
        </authorList>
    </citation>
    <scope>NUCLEOTIDE SEQUENCE [LARGE SCALE GENOMIC DNA]</scope>
    <source>
        <strain evidence="9">cv. Tatra</strain>
        <tissue evidence="8">Young leaves</tissue>
    </source>
</reference>
<feature type="non-terminal residue" evidence="8">
    <location>
        <position position="85"/>
    </location>
</feature>
<dbReference type="Proteomes" id="UP000236291">
    <property type="component" value="Unassembled WGS sequence"/>
</dbReference>
<dbReference type="EC" id="5.2.1.8" evidence="2 5"/>
<feature type="compositionally biased region" description="Basic and acidic residues" evidence="6">
    <location>
        <begin position="67"/>
        <end position="77"/>
    </location>
</feature>
<dbReference type="PROSITE" id="PS50059">
    <property type="entry name" value="FKBP_PPIASE"/>
    <property type="match status" value="1"/>
</dbReference>
<dbReference type="Pfam" id="PF00254">
    <property type="entry name" value="FKBP_C"/>
    <property type="match status" value="1"/>
</dbReference>
<dbReference type="ExpressionAtlas" id="A0A2K3NZH0">
    <property type="expression patterns" value="baseline"/>
</dbReference>
<dbReference type="InterPro" id="IPR046357">
    <property type="entry name" value="PPIase_dom_sf"/>
</dbReference>
<feature type="compositionally biased region" description="Basic and acidic residues" evidence="6">
    <location>
        <begin position="20"/>
        <end position="30"/>
    </location>
</feature>
<name>A0A2K3NZH0_TRIPR</name>
<comment type="catalytic activity">
    <reaction evidence="1 5">
        <text>[protein]-peptidylproline (omega=180) = [protein]-peptidylproline (omega=0)</text>
        <dbReference type="Rhea" id="RHEA:16237"/>
        <dbReference type="Rhea" id="RHEA-COMP:10747"/>
        <dbReference type="Rhea" id="RHEA-COMP:10748"/>
        <dbReference type="ChEBI" id="CHEBI:83833"/>
        <dbReference type="ChEBI" id="CHEBI:83834"/>
        <dbReference type="EC" id="5.2.1.8"/>
    </reaction>
</comment>
<dbReference type="PANTHER" id="PTHR10516">
    <property type="entry name" value="PEPTIDYL-PROLYL CIS-TRANS ISOMERASE"/>
    <property type="match status" value="1"/>
</dbReference>
<dbReference type="Gene3D" id="3.10.50.40">
    <property type="match status" value="1"/>
</dbReference>
<dbReference type="GO" id="GO:0005737">
    <property type="term" value="C:cytoplasm"/>
    <property type="evidence" value="ECO:0007669"/>
    <property type="project" value="TreeGrafter"/>
</dbReference>